<evidence type="ECO:0000313" key="2">
    <source>
        <dbReference type="EMBL" id="MDI2091481.1"/>
    </source>
</evidence>
<protein>
    <submittedName>
        <fullName evidence="2">Uncharacterized protein</fullName>
    </submittedName>
</protein>
<dbReference type="EMBL" id="JASBAO010000001">
    <property type="protein sequence ID" value="MDI2091481.1"/>
    <property type="molecule type" value="Genomic_DNA"/>
</dbReference>
<comment type="caution">
    <text evidence="2">The sequence shown here is derived from an EMBL/GenBank/DDBJ whole genome shotgun (WGS) entry which is preliminary data.</text>
</comment>
<dbReference type="RefSeq" id="WP_281448572.1">
    <property type="nucleotide sequence ID" value="NZ_JASBAO010000001.1"/>
</dbReference>
<gene>
    <name evidence="2" type="ORF">QJV27_08905</name>
</gene>
<reference evidence="2" key="1">
    <citation type="submission" date="2023-05" db="EMBL/GenBank/DDBJ databases">
        <title>Whole genome sequence of Commensalibacter sp.</title>
        <authorList>
            <person name="Charoenyingcharoen P."/>
            <person name="Yukphan P."/>
        </authorList>
    </citation>
    <scope>NUCLEOTIDE SEQUENCE</scope>
    <source>
        <strain evidence="2">TBRC 16381</strain>
    </source>
</reference>
<evidence type="ECO:0000256" key="1">
    <source>
        <dbReference type="SAM" id="MobiDB-lite"/>
    </source>
</evidence>
<name>A0ABT6Q4J4_9PROT</name>
<organism evidence="2 3">
    <name type="scientific">Commensalibacter oyaizuii</name>
    <dbReference type="NCBI Taxonomy" id="3043873"/>
    <lineage>
        <taxon>Bacteria</taxon>
        <taxon>Pseudomonadati</taxon>
        <taxon>Pseudomonadota</taxon>
        <taxon>Alphaproteobacteria</taxon>
        <taxon>Acetobacterales</taxon>
        <taxon>Acetobacteraceae</taxon>
    </lineage>
</organism>
<dbReference type="Proteomes" id="UP001431634">
    <property type="component" value="Unassembled WGS sequence"/>
</dbReference>
<evidence type="ECO:0000313" key="3">
    <source>
        <dbReference type="Proteomes" id="UP001431634"/>
    </source>
</evidence>
<feature type="region of interest" description="Disordered" evidence="1">
    <location>
        <begin position="1"/>
        <end position="45"/>
    </location>
</feature>
<accession>A0ABT6Q4J4</accession>
<feature type="compositionally biased region" description="Basic and acidic residues" evidence="1">
    <location>
        <begin position="10"/>
        <end position="22"/>
    </location>
</feature>
<keyword evidence="3" id="KW-1185">Reference proteome</keyword>
<feature type="compositionally biased region" description="Basic and acidic residues" evidence="1">
    <location>
        <begin position="36"/>
        <end position="45"/>
    </location>
</feature>
<sequence>MNTSTSKKTAVKDSLSERRKQEAQALRENLKRRKEQQRAKKEQKT</sequence>
<proteinExistence type="predicted"/>